<keyword evidence="1" id="KW-0812">Transmembrane</keyword>
<sequence>MLTVMASALTSAFNKYLEMVGEQVVFTGQFARNIFRDGFEWGEFLRQCFIVGYRSISLVAITGFIIGFVLTLQTQPTLKDFGAESYVPGMVSISIVREIGPVIIALICTGKVASSIGAELGSMKVTEQIAAMEVSSANPVQYLVVTRVLACTVMVPLLTIMADALALLGGWVGVNIQDHVSIVLFFRKSFNALHFSDLIPSVIKTFFFGYAIGFVGCYKGYHASRGTESVGRAANSAVVSASLWIILIDAIAVQITNLVYY</sequence>
<evidence type="ECO:0000313" key="3">
    <source>
        <dbReference type="Proteomes" id="UP000240978"/>
    </source>
</evidence>
<gene>
    <name evidence="2" type="ORF">CLV42_10717</name>
</gene>
<keyword evidence="1" id="KW-0472">Membrane</keyword>
<evidence type="ECO:0000256" key="1">
    <source>
        <dbReference type="RuleBase" id="RU362044"/>
    </source>
</evidence>
<keyword evidence="1" id="KW-1133">Transmembrane helix</keyword>
<proteinExistence type="inferred from homology"/>
<feature type="transmembrane region" description="Helical" evidence="1">
    <location>
        <begin position="198"/>
        <end position="221"/>
    </location>
</feature>
<feature type="transmembrane region" description="Helical" evidence="1">
    <location>
        <begin position="241"/>
        <end position="260"/>
    </location>
</feature>
<organism evidence="2 3">
    <name type="scientific">Chitinophaga ginsengisoli</name>
    <dbReference type="NCBI Taxonomy" id="363837"/>
    <lineage>
        <taxon>Bacteria</taxon>
        <taxon>Pseudomonadati</taxon>
        <taxon>Bacteroidota</taxon>
        <taxon>Chitinophagia</taxon>
        <taxon>Chitinophagales</taxon>
        <taxon>Chitinophagaceae</taxon>
        <taxon>Chitinophaga</taxon>
    </lineage>
</organism>
<dbReference type="InterPro" id="IPR003453">
    <property type="entry name" value="ABC_MlaE_roteobac"/>
</dbReference>
<accession>A0A2P8G4G7</accession>
<dbReference type="PANTHER" id="PTHR30188">
    <property type="entry name" value="ABC TRANSPORTER PERMEASE PROTEIN-RELATED"/>
    <property type="match status" value="1"/>
</dbReference>
<keyword evidence="3" id="KW-1185">Reference proteome</keyword>
<protein>
    <submittedName>
        <fullName evidence="2">Phospholipid/cholesterol/gamma-HCH transport system permease protein</fullName>
    </submittedName>
</protein>
<name>A0A2P8G4G7_9BACT</name>
<dbReference type="EMBL" id="PYGK01000007">
    <property type="protein sequence ID" value="PSL28871.1"/>
    <property type="molecule type" value="Genomic_DNA"/>
</dbReference>
<comment type="caution">
    <text evidence="1">Lacks conserved residue(s) required for the propagation of feature annotation.</text>
</comment>
<dbReference type="InterPro" id="IPR030802">
    <property type="entry name" value="Permease_MalE"/>
</dbReference>
<dbReference type="Pfam" id="PF02405">
    <property type="entry name" value="MlaE"/>
    <property type="match status" value="1"/>
</dbReference>
<feature type="transmembrane region" description="Helical" evidence="1">
    <location>
        <begin position="51"/>
        <end position="72"/>
    </location>
</feature>
<comment type="similarity">
    <text evidence="1">Belongs to the MlaE permease family.</text>
</comment>
<evidence type="ECO:0000313" key="2">
    <source>
        <dbReference type="EMBL" id="PSL28871.1"/>
    </source>
</evidence>
<reference evidence="2 3" key="1">
    <citation type="submission" date="2018-03" db="EMBL/GenBank/DDBJ databases">
        <title>Genomic Encyclopedia of Archaeal and Bacterial Type Strains, Phase II (KMG-II): from individual species to whole genera.</title>
        <authorList>
            <person name="Goeker M."/>
        </authorList>
    </citation>
    <scope>NUCLEOTIDE SEQUENCE [LARGE SCALE GENOMIC DNA]</scope>
    <source>
        <strain evidence="2 3">DSM 18107</strain>
    </source>
</reference>
<comment type="caution">
    <text evidence="2">The sequence shown here is derived from an EMBL/GenBank/DDBJ whole genome shotgun (WGS) entry which is preliminary data.</text>
</comment>
<dbReference type="GO" id="GO:0043190">
    <property type="term" value="C:ATP-binding cassette (ABC) transporter complex"/>
    <property type="evidence" value="ECO:0007669"/>
    <property type="project" value="InterPro"/>
</dbReference>
<dbReference type="GO" id="GO:0005548">
    <property type="term" value="F:phospholipid transporter activity"/>
    <property type="evidence" value="ECO:0007669"/>
    <property type="project" value="TreeGrafter"/>
</dbReference>
<dbReference type="AlphaFoldDB" id="A0A2P8G4G7"/>
<dbReference type="Proteomes" id="UP000240978">
    <property type="component" value="Unassembled WGS sequence"/>
</dbReference>
<dbReference type="NCBIfam" id="TIGR00056">
    <property type="entry name" value="MlaE family lipid ABC transporter permease subunit"/>
    <property type="match status" value="1"/>
</dbReference>
<dbReference type="OrthoDB" id="9810518at2"/>